<organism evidence="2 3">
    <name type="scientific">Trypanosoma rangeli SC58</name>
    <dbReference type="NCBI Taxonomy" id="429131"/>
    <lineage>
        <taxon>Eukaryota</taxon>
        <taxon>Discoba</taxon>
        <taxon>Euglenozoa</taxon>
        <taxon>Kinetoplastea</taxon>
        <taxon>Metakinetoplastina</taxon>
        <taxon>Trypanosomatida</taxon>
        <taxon>Trypanosomatidae</taxon>
        <taxon>Trypanosoma</taxon>
        <taxon>Herpetosoma</taxon>
    </lineage>
</organism>
<evidence type="ECO:0000313" key="3">
    <source>
        <dbReference type="Proteomes" id="UP000031737"/>
    </source>
</evidence>
<comment type="caution">
    <text evidence="2">The sequence shown here is derived from an EMBL/GenBank/DDBJ whole genome shotgun (WGS) entry which is preliminary data.</text>
</comment>
<evidence type="ECO:0000313" key="2">
    <source>
        <dbReference type="EMBL" id="ESL09962.1"/>
    </source>
</evidence>
<dbReference type="EMBL" id="AUPL01002311">
    <property type="protein sequence ID" value="ESL09962.1"/>
    <property type="molecule type" value="Genomic_DNA"/>
</dbReference>
<protein>
    <submittedName>
        <fullName evidence="2">Uncharacterized protein</fullName>
    </submittedName>
</protein>
<proteinExistence type="predicted"/>
<evidence type="ECO:0000256" key="1">
    <source>
        <dbReference type="SAM" id="MobiDB-lite"/>
    </source>
</evidence>
<feature type="region of interest" description="Disordered" evidence="1">
    <location>
        <begin position="187"/>
        <end position="211"/>
    </location>
</feature>
<dbReference type="AlphaFoldDB" id="A0A061J9J2"/>
<dbReference type="VEuPathDB" id="TriTrypDB:TRSC58_02311"/>
<accession>A0A061J9J2</accession>
<gene>
    <name evidence="2" type="ORF">TRSC58_02311</name>
</gene>
<dbReference type="Proteomes" id="UP000031737">
    <property type="component" value="Unassembled WGS sequence"/>
</dbReference>
<dbReference type="OrthoDB" id="273844at2759"/>
<reference evidence="2 3" key="1">
    <citation type="submission" date="2013-07" db="EMBL/GenBank/DDBJ databases">
        <authorList>
            <person name="Stoco P.H."/>
            <person name="Wagner G."/>
            <person name="Gerber A."/>
            <person name="Zaha A."/>
            <person name="Thompson C."/>
            <person name="Bartholomeu D.C."/>
            <person name="Luckemeyer D.D."/>
            <person name="Bahia D."/>
            <person name="Loreto E."/>
            <person name="Prestes E.B."/>
            <person name="Lima F.M."/>
            <person name="Rodrigues-Luiz G."/>
            <person name="Vallejo G.A."/>
            <person name="Filho J.F."/>
            <person name="Monteiro K.M."/>
            <person name="Tyler K.M."/>
            <person name="de Almeida L.G."/>
            <person name="Ortiz M.F."/>
            <person name="Siervo M.A."/>
            <person name="de Moraes M.H."/>
            <person name="Cunha O.L."/>
            <person name="Mendonca-Neto R."/>
            <person name="Silva R."/>
            <person name="Teixeira S.M."/>
            <person name="Murta S.M."/>
            <person name="Sincero T.C."/>
            <person name="Mendes T.A."/>
            <person name="Urmenyi T.P."/>
            <person name="Silva V.G."/>
            <person name="da Rocha W.D."/>
            <person name="Andersson B."/>
            <person name="Romanha A.J."/>
            <person name="Steindel M."/>
            <person name="de Vasconcelos A.T."/>
            <person name="Grisard E.C."/>
        </authorList>
    </citation>
    <scope>NUCLEOTIDE SEQUENCE [LARGE SCALE GENOMIC DNA]</scope>
    <source>
        <strain evidence="2 3">SC58</strain>
    </source>
</reference>
<name>A0A061J9J2_TRYRA</name>
<keyword evidence="3" id="KW-1185">Reference proteome</keyword>
<feature type="region of interest" description="Disordered" evidence="1">
    <location>
        <begin position="25"/>
        <end position="80"/>
    </location>
</feature>
<sequence length="405" mass="45158">MRASKRPTTDDAAAARESIFAQLEAIRTLSGGHHPLSELGPPPHAPSSPMRGSGGSALRGNSGHGSAQPSPRTRRLPPIFAEQRRNVASVRTICNGLRETLQQLDVDFGRVAVSLPSPTAAVKGAAVAPDMPGEPIMQLLQRRSRRQLLARLQRTPSRMQRSEEVTRGGSVTEDLQDEINRARLAAADEGLSDEQSVSDYAEEPDVPRFDPSTQLRDEVEAMEGSLRKISDCVATMTAIEECDAGNSWWGSAMRTREMKATGIRANYHARCILRWNQRAREHFLVEAVASNDQMGRCRGDMLYLREQHALFQKRIELSYQEQANVAEEMKTLQEQLYDLNCTKTELQKQLVRAAHERQLLPDDCEDATLAELLLLLEYVSWPAVMQPDVDCVKAWVRENAIPLDV</sequence>